<protein>
    <submittedName>
        <fullName evidence="2">Uncharacterized protein</fullName>
    </submittedName>
</protein>
<feature type="compositionally biased region" description="Basic and acidic residues" evidence="1">
    <location>
        <begin position="57"/>
        <end position="76"/>
    </location>
</feature>
<sequence length="102" mass="11689">MKDRVKVVYVQAAVFSLEPNPRWALPEETALTKSRRDTVQKKKADQEEATHLNPRSTSEKIDVKDHASRSPGEKNRSIARARITTPEGWERDQEKPTPLRTP</sequence>
<evidence type="ECO:0000313" key="2">
    <source>
        <dbReference type="EMBL" id="KAJ1213682.1"/>
    </source>
</evidence>
<gene>
    <name evidence="2" type="ORF">NDU88_001314</name>
</gene>
<organism evidence="2 3">
    <name type="scientific">Pleurodeles waltl</name>
    <name type="common">Iberian ribbed newt</name>
    <dbReference type="NCBI Taxonomy" id="8319"/>
    <lineage>
        <taxon>Eukaryota</taxon>
        <taxon>Metazoa</taxon>
        <taxon>Chordata</taxon>
        <taxon>Craniata</taxon>
        <taxon>Vertebrata</taxon>
        <taxon>Euteleostomi</taxon>
        <taxon>Amphibia</taxon>
        <taxon>Batrachia</taxon>
        <taxon>Caudata</taxon>
        <taxon>Salamandroidea</taxon>
        <taxon>Salamandridae</taxon>
        <taxon>Pleurodelinae</taxon>
        <taxon>Pleurodeles</taxon>
    </lineage>
</organism>
<accession>A0AAV7WHZ7</accession>
<dbReference type="AlphaFoldDB" id="A0AAV7WHZ7"/>
<comment type="caution">
    <text evidence="2">The sequence shown here is derived from an EMBL/GenBank/DDBJ whole genome shotgun (WGS) entry which is preliminary data.</text>
</comment>
<name>A0AAV7WHZ7_PLEWA</name>
<evidence type="ECO:0000256" key="1">
    <source>
        <dbReference type="SAM" id="MobiDB-lite"/>
    </source>
</evidence>
<dbReference type="Proteomes" id="UP001066276">
    <property type="component" value="Chromosome 1_1"/>
</dbReference>
<reference evidence="2" key="1">
    <citation type="journal article" date="2022" name="bioRxiv">
        <title>Sequencing and chromosome-scale assembly of the giantPleurodeles waltlgenome.</title>
        <authorList>
            <person name="Brown T."/>
            <person name="Elewa A."/>
            <person name="Iarovenko S."/>
            <person name="Subramanian E."/>
            <person name="Araus A.J."/>
            <person name="Petzold A."/>
            <person name="Susuki M."/>
            <person name="Suzuki K.-i.T."/>
            <person name="Hayashi T."/>
            <person name="Toyoda A."/>
            <person name="Oliveira C."/>
            <person name="Osipova E."/>
            <person name="Leigh N.D."/>
            <person name="Simon A."/>
            <person name="Yun M.H."/>
        </authorList>
    </citation>
    <scope>NUCLEOTIDE SEQUENCE</scope>
    <source>
        <strain evidence="2">20211129_DDA</strain>
        <tissue evidence="2">Liver</tissue>
    </source>
</reference>
<evidence type="ECO:0000313" key="3">
    <source>
        <dbReference type="Proteomes" id="UP001066276"/>
    </source>
</evidence>
<proteinExistence type="predicted"/>
<keyword evidence="3" id="KW-1185">Reference proteome</keyword>
<feature type="region of interest" description="Disordered" evidence="1">
    <location>
        <begin position="28"/>
        <end position="102"/>
    </location>
</feature>
<feature type="compositionally biased region" description="Basic and acidic residues" evidence="1">
    <location>
        <begin position="88"/>
        <end position="102"/>
    </location>
</feature>
<feature type="compositionally biased region" description="Basic and acidic residues" evidence="1">
    <location>
        <begin position="34"/>
        <end position="50"/>
    </location>
</feature>
<dbReference type="EMBL" id="JANPWB010000001">
    <property type="protein sequence ID" value="KAJ1213682.1"/>
    <property type="molecule type" value="Genomic_DNA"/>
</dbReference>